<sequence length="170" mass="19176">MIDYTLDSACANTNYATCERWAHQDRLGSVIALSSSAGAVAAGDKFTYSPYGVSGAEGDGGFPFRFTGQKLDAETGLYYYKARYYDPETGRFLQTDPIGYADQQNLYAYAYNDPINFSDPTGLRHSYKELERLREYEETCQTCHVGELTETVTIPYRATEDEQPDEEDRL</sequence>
<proteinExistence type="predicted"/>
<comment type="caution">
    <text evidence="1">The sequence shown here is derived from an EMBL/GenBank/DDBJ whole genome shotgun (WGS) entry which is preliminary data.</text>
</comment>
<dbReference type="EMBL" id="JADEXP010000332">
    <property type="protein sequence ID" value="MBE9069858.1"/>
    <property type="molecule type" value="Genomic_DNA"/>
</dbReference>
<accession>A0A928ZYS5</accession>
<evidence type="ECO:0000313" key="2">
    <source>
        <dbReference type="Proteomes" id="UP000615026"/>
    </source>
</evidence>
<dbReference type="AlphaFoldDB" id="A0A928ZYS5"/>
<keyword evidence="2" id="KW-1185">Reference proteome</keyword>
<dbReference type="NCBIfam" id="TIGR03696">
    <property type="entry name" value="Rhs_assc_core"/>
    <property type="match status" value="1"/>
</dbReference>
<dbReference type="Gene3D" id="2.180.10.10">
    <property type="entry name" value="RHS repeat-associated core"/>
    <property type="match status" value="1"/>
</dbReference>
<dbReference type="PRINTS" id="PR00394">
    <property type="entry name" value="RHSPROTEIN"/>
</dbReference>
<dbReference type="Proteomes" id="UP000615026">
    <property type="component" value="Unassembled WGS sequence"/>
</dbReference>
<dbReference type="InterPro" id="IPR050708">
    <property type="entry name" value="T6SS_VgrG/RHS"/>
</dbReference>
<name>A0A928ZYS5_LEPEC</name>
<dbReference type="InterPro" id="IPR022385">
    <property type="entry name" value="Rhs_assc_core"/>
</dbReference>
<dbReference type="RefSeq" id="WP_193995746.1">
    <property type="nucleotide sequence ID" value="NZ_JADEXP010000332.1"/>
</dbReference>
<gene>
    <name evidence="1" type="ORF">IQ260_24755</name>
</gene>
<protein>
    <submittedName>
        <fullName evidence="1">RHS repeat-associated core domain-containing protein</fullName>
    </submittedName>
</protein>
<dbReference type="PANTHER" id="PTHR32305:SF15">
    <property type="entry name" value="PROTEIN RHSA-RELATED"/>
    <property type="match status" value="1"/>
</dbReference>
<evidence type="ECO:0000313" key="1">
    <source>
        <dbReference type="EMBL" id="MBE9069858.1"/>
    </source>
</evidence>
<dbReference type="PANTHER" id="PTHR32305">
    <property type="match status" value="1"/>
</dbReference>
<organism evidence="1 2">
    <name type="scientific">Leptolyngbya cf. ectocarpi LEGE 11479</name>
    <dbReference type="NCBI Taxonomy" id="1828722"/>
    <lineage>
        <taxon>Bacteria</taxon>
        <taxon>Bacillati</taxon>
        <taxon>Cyanobacteriota</taxon>
        <taxon>Cyanophyceae</taxon>
        <taxon>Leptolyngbyales</taxon>
        <taxon>Leptolyngbyaceae</taxon>
        <taxon>Leptolyngbya group</taxon>
        <taxon>Leptolyngbya</taxon>
    </lineage>
</organism>
<reference evidence="1" key="1">
    <citation type="submission" date="2020-10" db="EMBL/GenBank/DDBJ databases">
        <authorList>
            <person name="Castelo-Branco R."/>
            <person name="Eusebio N."/>
            <person name="Adriana R."/>
            <person name="Vieira A."/>
            <person name="Brugerolle De Fraissinette N."/>
            <person name="Rezende De Castro R."/>
            <person name="Schneider M.P."/>
            <person name="Vasconcelos V."/>
            <person name="Leao P.N."/>
        </authorList>
    </citation>
    <scope>NUCLEOTIDE SEQUENCE</scope>
    <source>
        <strain evidence="1">LEGE 11479</strain>
    </source>
</reference>